<protein>
    <recommendedName>
        <fullName evidence="1">SnoaL-like domain-containing protein</fullName>
    </recommendedName>
</protein>
<dbReference type="InterPro" id="IPR032710">
    <property type="entry name" value="NTF2-like_dom_sf"/>
</dbReference>
<dbReference type="InterPro" id="IPR011042">
    <property type="entry name" value="6-blade_b-propeller_TolB-like"/>
</dbReference>
<evidence type="ECO:0000259" key="1">
    <source>
        <dbReference type="Pfam" id="PF12680"/>
    </source>
</evidence>
<dbReference type="InterPro" id="IPR037401">
    <property type="entry name" value="SnoaL-like"/>
</dbReference>
<dbReference type="Pfam" id="PF12680">
    <property type="entry name" value="SnoaL_2"/>
    <property type="match status" value="1"/>
</dbReference>
<name>A0A0F9Q3F9_9ZZZZ</name>
<feature type="domain" description="SnoaL-like" evidence="1">
    <location>
        <begin position="292"/>
        <end position="388"/>
    </location>
</feature>
<proteinExistence type="predicted"/>
<comment type="caution">
    <text evidence="2">The sequence shown here is derived from an EMBL/GenBank/DDBJ whole genome shotgun (WGS) entry which is preliminary data.</text>
</comment>
<dbReference type="Gene3D" id="3.10.450.50">
    <property type="match status" value="1"/>
</dbReference>
<dbReference type="SUPFAM" id="SSF54427">
    <property type="entry name" value="NTF2-like"/>
    <property type="match status" value="1"/>
</dbReference>
<dbReference type="SUPFAM" id="SSF69304">
    <property type="entry name" value="Tricorn protease N-terminal domain"/>
    <property type="match status" value="1"/>
</dbReference>
<evidence type="ECO:0000313" key="2">
    <source>
        <dbReference type="EMBL" id="KKN37034.1"/>
    </source>
</evidence>
<gene>
    <name evidence="2" type="ORF">LCGC14_0767560</name>
</gene>
<accession>A0A0F9Q3F9</accession>
<dbReference type="EMBL" id="LAZR01001926">
    <property type="protein sequence ID" value="KKN37034.1"/>
    <property type="molecule type" value="Genomic_DNA"/>
</dbReference>
<dbReference type="AlphaFoldDB" id="A0A0F9Q3F9"/>
<sequence length="394" mass="45013">MKTTCIAVLFFTILSVAAQTNTEVYLLDVKTVDGKTEILNPRNISNNEGYDNQPSFYDGETILFSSTRNGQTDIARYDIPSDSVSWITDTASGSEYSPLKIPGKNSISAIRLDTTGLQRLYEYSIWDGSSTELLKDLPVAYHVWYSKDIVVSSVLGDTHMNLVVSNLADAKNRIIEQNVGRSLHKIPDTDLISFISKENTPWEIRSLNPTTGEIKKITDMYENTDDMCWFSDGTIIAADNQILVEIHPENQKEWKRFLRLEKREINNISRIAISPNQKYLALVFEQSAEAIVQNQLNAYNNRKIDEFLNTYSEDVQVFNFPNELRFKGRANMREQYADFFRNTPDLHCEIKNRIVIGNKVIDEEYITTNGTNFSAVAIYEVENGKIAKVTFMRE</sequence>
<dbReference type="Gene3D" id="2.120.10.30">
    <property type="entry name" value="TolB, C-terminal domain"/>
    <property type="match status" value="1"/>
</dbReference>
<reference evidence="2" key="1">
    <citation type="journal article" date="2015" name="Nature">
        <title>Complex archaea that bridge the gap between prokaryotes and eukaryotes.</title>
        <authorList>
            <person name="Spang A."/>
            <person name="Saw J.H."/>
            <person name="Jorgensen S.L."/>
            <person name="Zaremba-Niedzwiedzka K."/>
            <person name="Martijn J."/>
            <person name="Lind A.E."/>
            <person name="van Eijk R."/>
            <person name="Schleper C."/>
            <person name="Guy L."/>
            <person name="Ettema T.J."/>
        </authorList>
    </citation>
    <scope>NUCLEOTIDE SEQUENCE</scope>
</reference>
<organism evidence="2">
    <name type="scientific">marine sediment metagenome</name>
    <dbReference type="NCBI Taxonomy" id="412755"/>
    <lineage>
        <taxon>unclassified sequences</taxon>
        <taxon>metagenomes</taxon>
        <taxon>ecological metagenomes</taxon>
    </lineage>
</organism>